<dbReference type="HOGENOM" id="CLU_070070_0_1_5"/>
<dbReference type="eggNOG" id="COG3391">
    <property type="taxonomic scope" value="Bacteria"/>
</dbReference>
<keyword evidence="3" id="KW-1185">Reference proteome</keyword>
<evidence type="ECO:0000256" key="1">
    <source>
        <dbReference type="SAM" id="SignalP"/>
    </source>
</evidence>
<evidence type="ECO:0008006" key="4">
    <source>
        <dbReference type="Google" id="ProtNLM"/>
    </source>
</evidence>
<comment type="caution">
    <text evidence="2">The sequence shown here is derived from an EMBL/GenBank/DDBJ whole genome shotgun (WGS) entry which is preliminary data.</text>
</comment>
<name>S9QA10_9RHOB</name>
<feature type="signal peptide" evidence="1">
    <location>
        <begin position="1"/>
        <end position="21"/>
    </location>
</feature>
<dbReference type="RefSeq" id="WP_020041060.1">
    <property type="nucleotide sequence ID" value="NZ_KE557283.1"/>
</dbReference>
<dbReference type="Gene3D" id="2.130.10.10">
    <property type="entry name" value="YVTN repeat-like/Quinoprotein amine dehydrogenase"/>
    <property type="match status" value="1"/>
</dbReference>
<organism evidence="2 3">
    <name type="scientific">Salipiger mucosus DSM 16094</name>
    <dbReference type="NCBI Taxonomy" id="1123237"/>
    <lineage>
        <taxon>Bacteria</taxon>
        <taxon>Pseudomonadati</taxon>
        <taxon>Pseudomonadota</taxon>
        <taxon>Alphaproteobacteria</taxon>
        <taxon>Rhodobacterales</taxon>
        <taxon>Roseobacteraceae</taxon>
        <taxon>Salipiger</taxon>
    </lineage>
</organism>
<accession>S9QA10</accession>
<dbReference type="InterPro" id="IPR015943">
    <property type="entry name" value="WD40/YVTN_repeat-like_dom_sf"/>
</dbReference>
<sequence>MNRIILTAAASLVIAASSAQAQMLWETEGFDTPESVLPDPARDRLIVSNVVGQPDGLDGEGYLSLVGYDGSVIDPVWVSHMNAPKGMALLGSHVLVADMDTLRVIDAITGEVVEAHSPDGAVFLNDITVAGDVAFVTDMMTHTIWRYKGGEMSPWLTEPALSHPNGILSDGGRLIVASWGQGLAQDFTTERPGGLLSVSLTDQAISQIAPDLGNIDGIAGFGEVLVVSDWITGELHMVDPKTGAAETVATLSAGLADISALDGIVYLPNMMSGKVGALNLR</sequence>
<protein>
    <recommendedName>
        <fullName evidence="4">Periplasmic ATP/GTP-binding protein</fullName>
    </recommendedName>
</protein>
<gene>
    <name evidence="2" type="ORF">Salmuc_00349</name>
</gene>
<dbReference type="EMBL" id="APVH01000049">
    <property type="protein sequence ID" value="EPX76463.1"/>
    <property type="molecule type" value="Genomic_DNA"/>
</dbReference>
<dbReference type="SUPFAM" id="SSF63825">
    <property type="entry name" value="YWTD domain"/>
    <property type="match status" value="1"/>
</dbReference>
<evidence type="ECO:0000313" key="3">
    <source>
        <dbReference type="Proteomes" id="UP000015347"/>
    </source>
</evidence>
<dbReference type="OrthoDB" id="7675395at2"/>
<reference evidence="3" key="1">
    <citation type="journal article" date="2014" name="Stand. Genomic Sci.">
        <title>Genome sequence of the exopolysaccharide-producing Salipiger mucosus type strain (DSM 16094(T)), a moderately halophilic member of the Roseobacter clade.</title>
        <authorList>
            <person name="Riedel T."/>
            <person name="Spring S."/>
            <person name="Fiebig A."/>
            <person name="Petersen J."/>
            <person name="Kyrpides N.C."/>
            <person name="Goker M."/>
            <person name="Klenk H.P."/>
        </authorList>
    </citation>
    <scope>NUCLEOTIDE SEQUENCE [LARGE SCALE GENOMIC DNA]</scope>
    <source>
        <strain evidence="3">DSM 16094</strain>
    </source>
</reference>
<dbReference type="STRING" id="1123237.Salmuc_00349"/>
<dbReference type="AlphaFoldDB" id="S9QA10"/>
<evidence type="ECO:0000313" key="2">
    <source>
        <dbReference type="EMBL" id="EPX76463.1"/>
    </source>
</evidence>
<dbReference type="Proteomes" id="UP000015347">
    <property type="component" value="Unassembled WGS sequence"/>
</dbReference>
<feature type="chain" id="PRO_5004567839" description="Periplasmic ATP/GTP-binding protein" evidence="1">
    <location>
        <begin position="22"/>
        <end position="281"/>
    </location>
</feature>
<keyword evidence="1" id="KW-0732">Signal</keyword>
<proteinExistence type="predicted"/>